<accession>A0A6J5MIS8</accession>
<dbReference type="EMBL" id="LR798431">
    <property type="protein sequence ID" value="CAB5231189.1"/>
    <property type="molecule type" value="Genomic_DNA"/>
</dbReference>
<dbReference type="InterPro" id="IPR055878">
    <property type="entry name" value="DUF7455"/>
</dbReference>
<evidence type="ECO:0000313" key="5">
    <source>
        <dbReference type="EMBL" id="CAB4179648.1"/>
    </source>
</evidence>
<sequence>MVMDTVEKVLNLSDRCDSCQAQAFVLVKGVTGELLFCGHHYNKHEKALEPFAYEVIDERDSINEKPSPES</sequence>
<evidence type="ECO:0000313" key="3">
    <source>
        <dbReference type="EMBL" id="CAB4150854.1"/>
    </source>
</evidence>
<dbReference type="EMBL" id="LR796551">
    <property type="protein sequence ID" value="CAB4150854.1"/>
    <property type="molecule type" value="Genomic_DNA"/>
</dbReference>
<proteinExistence type="predicted"/>
<dbReference type="EMBL" id="LR797080">
    <property type="protein sequence ID" value="CAB4185760.1"/>
    <property type="molecule type" value="Genomic_DNA"/>
</dbReference>
<evidence type="ECO:0000313" key="8">
    <source>
        <dbReference type="EMBL" id="CAB4192884.1"/>
    </source>
</evidence>
<evidence type="ECO:0000313" key="9">
    <source>
        <dbReference type="EMBL" id="CAB4217490.1"/>
    </source>
</evidence>
<dbReference type="EMBL" id="LR797455">
    <property type="protein sequence ID" value="CAB4217490.1"/>
    <property type="molecule type" value="Genomic_DNA"/>
</dbReference>
<name>A0A6J5MIS8_9CAUD</name>
<evidence type="ECO:0000313" key="4">
    <source>
        <dbReference type="EMBL" id="CAB4175138.1"/>
    </source>
</evidence>
<dbReference type="EMBL" id="LR796457">
    <property type="protein sequence ID" value="CAB4145971.1"/>
    <property type="molecule type" value="Genomic_DNA"/>
</dbReference>
<protein>
    <recommendedName>
        <fullName evidence="1">DUF7455 domain-containing protein</fullName>
    </recommendedName>
</protein>
<dbReference type="Pfam" id="PF24254">
    <property type="entry name" value="DUF7455"/>
    <property type="match status" value="1"/>
</dbReference>
<dbReference type="EMBL" id="LR796915">
    <property type="protein sequence ID" value="CAB4175138.1"/>
    <property type="molecule type" value="Genomic_DNA"/>
</dbReference>
<evidence type="ECO:0000313" key="10">
    <source>
        <dbReference type="EMBL" id="CAB5231189.1"/>
    </source>
</evidence>
<dbReference type="EMBL" id="LR796983">
    <property type="protein sequence ID" value="CAB4179648.1"/>
    <property type="molecule type" value="Genomic_DNA"/>
</dbReference>
<evidence type="ECO:0000313" key="7">
    <source>
        <dbReference type="EMBL" id="CAB4188940.1"/>
    </source>
</evidence>
<evidence type="ECO:0000259" key="1">
    <source>
        <dbReference type="Pfam" id="PF24254"/>
    </source>
</evidence>
<reference evidence="2" key="1">
    <citation type="submission" date="2020-04" db="EMBL/GenBank/DDBJ databases">
        <authorList>
            <person name="Chiriac C."/>
            <person name="Salcher M."/>
            <person name="Ghai R."/>
            <person name="Kavagutti S V."/>
        </authorList>
    </citation>
    <scope>NUCLEOTIDE SEQUENCE</scope>
</reference>
<dbReference type="EMBL" id="LR797131">
    <property type="protein sequence ID" value="CAB4188940.1"/>
    <property type="molecule type" value="Genomic_DNA"/>
</dbReference>
<organism evidence="2">
    <name type="scientific">uncultured Caudovirales phage</name>
    <dbReference type="NCBI Taxonomy" id="2100421"/>
    <lineage>
        <taxon>Viruses</taxon>
        <taxon>Duplodnaviria</taxon>
        <taxon>Heunggongvirae</taxon>
        <taxon>Uroviricota</taxon>
        <taxon>Caudoviricetes</taxon>
        <taxon>Peduoviridae</taxon>
        <taxon>Maltschvirus</taxon>
        <taxon>Maltschvirus maltsch</taxon>
    </lineage>
</organism>
<dbReference type="EMBL" id="LR797188">
    <property type="protein sequence ID" value="CAB4192884.1"/>
    <property type="molecule type" value="Genomic_DNA"/>
</dbReference>
<gene>
    <name evidence="5" type="ORF">UFOVP1032_35</name>
    <name evidence="6" type="ORF">UFOVP1125_103</name>
    <name evidence="7" type="ORF">UFOVP1173_49</name>
    <name evidence="8" type="ORF">UFOVP1241_119</name>
    <name evidence="9" type="ORF">UFOVP1491_35</name>
    <name evidence="10" type="ORF">UFOVP1579_35</name>
    <name evidence="2" type="ORF">UFOVP485_86</name>
    <name evidence="3" type="ORF">UFOVP575_38</name>
    <name evidence="4" type="ORF">UFOVP963_122</name>
</gene>
<evidence type="ECO:0000313" key="2">
    <source>
        <dbReference type="EMBL" id="CAB4145971.1"/>
    </source>
</evidence>
<feature type="domain" description="DUF7455" evidence="1">
    <location>
        <begin position="10"/>
        <end position="61"/>
    </location>
</feature>
<evidence type="ECO:0000313" key="6">
    <source>
        <dbReference type="EMBL" id="CAB4185760.1"/>
    </source>
</evidence>